<comment type="caution">
    <text evidence="1">The sequence shown here is derived from an EMBL/GenBank/DDBJ whole genome shotgun (WGS) entry which is preliminary data.</text>
</comment>
<dbReference type="EMBL" id="BARS01031121">
    <property type="protein sequence ID" value="GAG27971.1"/>
    <property type="molecule type" value="Genomic_DNA"/>
</dbReference>
<reference evidence="1" key="1">
    <citation type="journal article" date="2014" name="Front. Microbiol.">
        <title>High frequency of phylogenetically diverse reductive dehalogenase-homologous genes in deep subseafloor sedimentary metagenomes.</title>
        <authorList>
            <person name="Kawai M."/>
            <person name="Futagami T."/>
            <person name="Toyoda A."/>
            <person name="Takaki Y."/>
            <person name="Nishi S."/>
            <person name="Hori S."/>
            <person name="Arai W."/>
            <person name="Tsubouchi T."/>
            <person name="Morono Y."/>
            <person name="Uchiyama I."/>
            <person name="Ito T."/>
            <person name="Fujiyama A."/>
            <person name="Inagaki F."/>
            <person name="Takami H."/>
        </authorList>
    </citation>
    <scope>NUCLEOTIDE SEQUENCE</scope>
    <source>
        <strain evidence="1">Expedition CK06-06</strain>
    </source>
</reference>
<protein>
    <submittedName>
        <fullName evidence="1">Uncharacterized protein</fullName>
    </submittedName>
</protein>
<gene>
    <name evidence="1" type="ORF">S01H1_48463</name>
</gene>
<organism evidence="1">
    <name type="scientific">marine sediment metagenome</name>
    <dbReference type="NCBI Taxonomy" id="412755"/>
    <lineage>
        <taxon>unclassified sequences</taxon>
        <taxon>metagenomes</taxon>
        <taxon>ecological metagenomes</taxon>
    </lineage>
</organism>
<evidence type="ECO:0000313" key="1">
    <source>
        <dbReference type="EMBL" id="GAG27971.1"/>
    </source>
</evidence>
<sequence length="51" mass="6096">MSISEIKTSYIEPFGHDKYYYFVIGKNKVITDSSKYVLTEKRNRMLKDMNI</sequence>
<accession>X0XT07</accession>
<name>X0XT07_9ZZZZ</name>
<proteinExistence type="predicted"/>
<dbReference type="AlphaFoldDB" id="X0XT07"/>